<evidence type="ECO:0000259" key="2">
    <source>
        <dbReference type="Pfam" id="PF12801"/>
    </source>
</evidence>
<feature type="transmembrane region" description="Helical" evidence="1">
    <location>
        <begin position="161"/>
        <end position="180"/>
    </location>
</feature>
<keyword evidence="4" id="KW-1185">Reference proteome</keyword>
<dbReference type="AlphaFoldDB" id="F7NHA5"/>
<keyword evidence="1" id="KW-0472">Membrane</keyword>
<dbReference type="InterPro" id="IPR017896">
    <property type="entry name" value="4Fe4S_Fe-S-bd"/>
</dbReference>
<name>F7NHA5_9FIRM</name>
<dbReference type="OrthoDB" id="9810688at2"/>
<keyword evidence="1" id="KW-0812">Transmembrane</keyword>
<comment type="caution">
    <text evidence="3">The sequence shown here is derived from an EMBL/GenBank/DDBJ whole genome shotgun (WGS) entry which is preliminary data.</text>
</comment>
<dbReference type="Pfam" id="PF12801">
    <property type="entry name" value="Fer4_5"/>
    <property type="match status" value="2"/>
</dbReference>
<sequence>MTRSVSRETLRLAVQSLFLAFFLWLFSSLSYPLGPEGPIYQWFSRLDPWSLFNWLRWHWSVPFWAWVPLGALLVALLKGKRFCSWLCPMGAILALTDRLGRVMGASRLLRIKIEVWNILEPLRYYWLLLLVALFLLGSNALLLLTPFALLSHESMRAVQGFMPWILIGIMAVTLIFSRIWCGVICPTGLLLSLVSQLRFISFPIGKKKIDQRKY</sequence>
<evidence type="ECO:0000256" key="1">
    <source>
        <dbReference type="SAM" id="Phobius"/>
    </source>
</evidence>
<organism evidence="3 4">
    <name type="scientific">Acetonema longum DSM 6540</name>
    <dbReference type="NCBI Taxonomy" id="1009370"/>
    <lineage>
        <taxon>Bacteria</taxon>
        <taxon>Bacillati</taxon>
        <taxon>Bacillota</taxon>
        <taxon>Negativicutes</taxon>
        <taxon>Acetonemataceae</taxon>
        <taxon>Acetonema</taxon>
    </lineage>
</organism>
<feature type="domain" description="4Fe-4S ferredoxin-type" evidence="2">
    <location>
        <begin position="62"/>
        <end position="101"/>
    </location>
</feature>
<proteinExistence type="predicted"/>
<dbReference type="eggNOG" id="COG0348">
    <property type="taxonomic scope" value="Bacteria"/>
</dbReference>
<dbReference type="EMBL" id="AFGF01000053">
    <property type="protein sequence ID" value="EGO64588.1"/>
    <property type="molecule type" value="Genomic_DNA"/>
</dbReference>
<feature type="transmembrane region" description="Helical" evidence="1">
    <location>
        <begin position="124"/>
        <end position="149"/>
    </location>
</feature>
<reference evidence="3 4" key="1">
    <citation type="journal article" date="2011" name="EMBO J.">
        <title>Structural diversity of bacterial flagellar motors.</title>
        <authorList>
            <person name="Chen S."/>
            <person name="Beeby M."/>
            <person name="Murphy G.E."/>
            <person name="Leadbetter J.R."/>
            <person name="Hendrixson D.R."/>
            <person name="Briegel A."/>
            <person name="Li Z."/>
            <person name="Shi J."/>
            <person name="Tocheva E.I."/>
            <person name="Muller A."/>
            <person name="Dobro M.J."/>
            <person name="Jensen G.J."/>
        </authorList>
    </citation>
    <scope>NUCLEOTIDE SEQUENCE [LARGE SCALE GENOMIC DNA]</scope>
    <source>
        <strain evidence="3 4">DSM 6540</strain>
    </source>
</reference>
<keyword evidence="1" id="KW-1133">Transmembrane helix</keyword>
<protein>
    <recommendedName>
        <fullName evidence="2">4Fe-4S ferredoxin-type domain-containing protein</fullName>
    </recommendedName>
</protein>
<evidence type="ECO:0000313" key="3">
    <source>
        <dbReference type="EMBL" id="EGO64588.1"/>
    </source>
</evidence>
<feature type="transmembrane region" description="Helical" evidence="1">
    <location>
        <begin position="54"/>
        <end position="77"/>
    </location>
</feature>
<accession>F7NHA5</accession>
<dbReference type="STRING" id="1009370.ALO_07253"/>
<feature type="domain" description="4Fe-4S ferredoxin-type" evidence="2">
    <location>
        <begin position="162"/>
        <end position="199"/>
    </location>
</feature>
<gene>
    <name evidence="3" type="ORF">ALO_07253</name>
</gene>
<evidence type="ECO:0000313" key="4">
    <source>
        <dbReference type="Proteomes" id="UP000003240"/>
    </source>
</evidence>
<dbReference type="RefSeq" id="WP_004094158.1">
    <property type="nucleotide sequence ID" value="NZ_AFGF01000053.1"/>
</dbReference>
<feature type="transmembrane region" description="Helical" evidence="1">
    <location>
        <begin position="12"/>
        <end position="34"/>
    </location>
</feature>
<dbReference type="Proteomes" id="UP000003240">
    <property type="component" value="Unassembled WGS sequence"/>
</dbReference>